<feature type="region of interest" description="Disordered" evidence="1">
    <location>
        <begin position="129"/>
        <end position="149"/>
    </location>
</feature>
<name>A0A915KT05_ROMCU</name>
<keyword evidence="2" id="KW-1133">Transmembrane helix</keyword>
<proteinExistence type="predicted"/>
<keyword evidence="3" id="KW-1185">Reference proteome</keyword>
<evidence type="ECO:0000256" key="1">
    <source>
        <dbReference type="SAM" id="MobiDB-lite"/>
    </source>
</evidence>
<evidence type="ECO:0000256" key="2">
    <source>
        <dbReference type="SAM" id="Phobius"/>
    </source>
</evidence>
<organism evidence="3 4">
    <name type="scientific">Romanomermis culicivorax</name>
    <name type="common">Nematode worm</name>
    <dbReference type="NCBI Taxonomy" id="13658"/>
    <lineage>
        <taxon>Eukaryota</taxon>
        <taxon>Metazoa</taxon>
        <taxon>Ecdysozoa</taxon>
        <taxon>Nematoda</taxon>
        <taxon>Enoplea</taxon>
        <taxon>Dorylaimia</taxon>
        <taxon>Mermithida</taxon>
        <taxon>Mermithoidea</taxon>
        <taxon>Mermithidae</taxon>
        <taxon>Romanomermis</taxon>
    </lineage>
</organism>
<keyword evidence="2" id="KW-0472">Membrane</keyword>
<protein>
    <submittedName>
        <fullName evidence="4">Uncharacterized protein</fullName>
    </submittedName>
</protein>
<feature type="transmembrane region" description="Helical" evidence="2">
    <location>
        <begin position="69"/>
        <end position="91"/>
    </location>
</feature>
<keyword evidence="2" id="KW-0812">Transmembrane</keyword>
<evidence type="ECO:0000313" key="3">
    <source>
        <dbReference type="Proteomes" id="UP000887565"/>
    </source>
</evidence>
<dbReference type="Proteomes" id="UP000887565">
    <property type="component" value="Unplaced"/>
</dbReference>
<dbReference type="AlphaFoldDB" id="A0A915KT05"/>
<dbReference type="WBParaSite" id="nRc.2.0.1.t40763-RA">
    <property type="protein sequence ID" value="nRc.2.0.1.t40763-RA"/>
    <property type="gene ID" value="nRc.2.0.1.g40763"/>
</dbReference>
<accession>A0A915KT05</accession>
<sequence>MESTLNRPTRCTAGLSLDTTVVYQTLVGTGKVVAEITEGAASFLEHISTTGVNNLITTTDYLVSGPLQLILNLLLILAVLAVLLLIGYLIFGRYISTHFGRCFPLLRRTTEQEQVVHFSDLQEQELVEHAEDLQSQPASPEPNHFIKMD</sequence>
<evidence type="ECO:0000313" key="4">
    <source>
        <dbReference type="WBParaSite" id="nRc.2.0.1.t40763-RA"/>
    </source>
</evidence>
<reference evidence="4" key="1">
    <citation type="submission" date="2022-11" db="UniProtKB">
        <authorList>
            <consortium name="WormBaseParasite"/>
        </authorList>
    </citation>
    <scope>IDENTIFICATION</scope>
</reference>